<sequence length="129" mass="14851">MFLHVVRPRFTNNDLFTTKHKTGITLSTAQKTAVVKYYRGWEKPQILLLIQSTSVTQATRLQRLSPDQHLPSVHPYETSHYSYNQHPLPRQHAFNVSHLTSISPRFIPTKPPTFLPRPFHTLPVPVSTS</sequence>
<dbReference type="AlphaFoldDB" id="A0AAW1J0A5"/>
<comment type="caution">
    <text evidence="1">The sequence shown here is derived from an EMBL/GenBank/DDBJ whole genome shotgun (WGS) entry which is preliminary data.</text>
</comment>
<keyword evidence="2" id="KW-1185">Reference proteome</keyword>
<proteinExistence type="predicted"/>
<name>A0AAW1J0A5_POPJA</name>
<reference evidence="1 2" key="1">
    <citation type="journal article" date="2024" name="BMC Genomics">
        <title>De novo assembly and annotation of Popillia japonica's genome with initial clues to its potential as an invasive pest.</title>
        <authorList>
            <person name="Cucini C."/>
            <person name="Boschi S."/>
            <person name="Funari R."/>
            <person name="Cardaioli E."/>
            <person name="Iannotti N."/>
            <person name="Marturano G."/>
            <person name="Paoli F."/>
            <person name="Bruttini M."/>
            <person name="Carapelli A."/>
            <person name="Frati F."/>
            <person name="Nardi F."/>
        </authorList>
    </citation>
    <scope>NUCLEOTIDE SEQUENCE [LARGE SCALE GENOMIC DNA]</scope>
    <source>
        <strain evidence="1">DMR45628</strain>
    </source>
</reference>
<protein>
    <submittedName>
        <fullName evidence="1">Uncharacterized protein</fullName>
    </submittedName>
</protein>
<dbReference type="EMBL" id="JASPKY010000457">
    <property type="protein sequence ID" value="KAK9696260.1"/>
    <property type="molecule type" value="Genomic_DNA"/>
</dbReference>
<evidence type="ECO:0000313" key="1">
    <source>
        <dbReference type="EMBL" id="KAK9696260.1"/>
    </source>
</evidence>
<evidence type="ECO:0000313" key="2">
    <source>
        <dbReference type="Proteomes" id="UP001458880"/>
    </source>
</evidence>
<organism evidence="1 2">
    <name type="scientific">Popillia japonica</name>
    <name type="common">Japanese beetle</name>
    <dbReference type="NCBI Taxonomy" id="7064"/>
    <lineage>
        <taxon>Eukaryota</taxon>
        <taxon>Metazoa</taxon>
        <taxon>Ecdysozoa</taxon>
        <taxon>Arthropoda</taxon>
        <taxon>Hexapoda</taxon>
        <taxon>Insecta</taxon>
        <taxon>Pterygota</taxon>
        <taxon>Neoptera</taxon>
        <taxon>Endopterygota</taxon>
        <taxon>Coleoptera</taxon>
        <taxon>Polyphaga</taxon>
        <taxon>Scarabaeiformia</taxon>
        <taxon>Scarabaeidae</taxon>
        <taxon>Rutelinae</taxon>
        <taxon>Popillia</taxon>
    </lineage>
</organism>
<dbReference type="Proteomes" id="UP001458880">
    <property type="component" value="Unassembled WGS sequence"/>
</dbReference>
<gene>
    <name evidence="1" type="ORF">QE152_g32014</name>
</gene>
<accession>A0AAW1J0A5</accession>